<evidence type="ECO:0000313" key="1">
    <source>
        <dbReference type="EMBL" id="CCQ69630.1"/>
    </source>
</evidence>
<dbReference type="EMBL" id="CAQN01001011">
    <property type="protein sequence ID" value="CCQ69630.1"/>
    <property type="molecule type" value="Genomic_DNA"/>
</dbReference>
<reference evidence="1 2" key="1">
    <citation type="submission" date="2013-01" db="EMBL/GenBank/DDBJ databases">
        <authorList>
            <person name="Bench S."/>
        </authorList>
    </citation>
    <scope>NUCLEOTIDE SEQUENCE [LARGE SCALE GENOMIC DNA]</scope>
    <source>
        <strain evidence="1 2">WH 0402</strain>
    </source>
</reference>
<protein>
    <submittedName>
        <fullName evidence="1">Prephenate dehydratase</fullName>
        <ecNumber evidence="1">4.2.1.51</ecNumber>
    </submittedName>
</protein>
<dbReference type="Proteomes" id="UP000018130">
    <property type="component" value="Unassembled WGS sequence"/>
</dbReference>
<sequence length="70" mass="8362">MSKLATNNKNTSRRFLSKTLTIIKKLMTLFCLLFYLTQFSNLPYKEKMKTIFYAVQLCRYSLELIKDKNL</sequence>
<comment type="caution">
    <text evidence="1">The sequence shown here is derived from an EMBL/GenBank/DDBJ whole genome shotgun (WGS) entry which is preliminary data.</text>
</comment>
<dbReference type="AlphaFoldDB" id="T2JWN9"/>
<organism evidence="1 2">
    <name type="scientific">Crocosphaera watsonii WH 0402</name>
    <dbReference type="NCBI Taxonomy" id="1284629"/>
    <lineage>
        <taxon>Bacteria</taxon>
        <taxon>Bacillati</taxon>
        <taxon>Cyanobacteriota</taxon>
        <taxon>Cyanophyceae</taxon>
        <taxon>Oscillatoriophycideae</taxon>
        <taxon>Chroococcales</taxon>
        <taxon>Aphanothecaceae</taxon>
        <taxon>Crocosphaera</taxon>
    </lineage>
</organism>
<name>T2JWN9_CROWT</name>
<proteinExistence type="predicted"/>
<dbReference type="EC" id="4.2.1.51" evidence="1"/>
<keyword evidence="1" id="KW-0456">Lyase</keyword>
<accession>T2JWN9</accession>
<reference evidence="1 2" key="2">
    <citation type="submission" date="2013-09" db="EMBL/GenBank/DDBJ databases">
        <title>Whole genome comparison of six Crocosphaera watsonii strains with differing phenotypes.</title>
        <authorList>
            <person name="Bench S.R."/>
            <person name="Heller P."/>
            <person name="Frank I."/>
            <person name="Arciniega M."/>
            <person name="Shilova I.N."/>
            <person name="Zehr J.P."/>
        </authorList>
    </citation>
    <scope>NUCLEOTIDE SEQUENCE [LARGE SCALE GENOMIC DNA]</scope>
    <source>
        <strain evidence="1 2">WH 0402</strain>
    </source>
</reference>
<evidence type="ECO:0000313" key="2">
    <source>
        <dbReference type="Proteomes" id="UP000018130"/>
    </source>
</evidence>
<dbReference type="GO" id="GO:0004664">
    <property type="term" value="F:prephenate dehydratase activity"/>
    <property type="evidence" value="ECO:0007669"/>
    <property type="project" value="UniProtKB-EC"/>
</dbReference>
<gene>
    <name evidence="1" type="ORF">CWATWH0402_2710</name>
</gene>